<evidence type="ECO:0000259" key="3">
    <source>
        <dbReference type="PROSITE" id="PS51819"/>
    </source>
</evidence>
<reference evidence="4" key="3">
    <citation type="submission" date="2025-09" db="UniProtKB">
        <authorList>
            <consortium name="Ensembl"/>
        </authorList>
    </citation>
    <scope>IDENTIFICATION</scope>
    <source>
        <strain evidence="4">Glennie</strain>
    </source>
</reference>
<dbReference type="InterPro" id="IPR004360">
    <property type="entry name" value="Glyas_Fos-R_dOase_dom"/>
</dbReference>
<reference evidence="4 5" key="1">
    <citation type="journal article" date="2008" name="Nature">
        <title>Genome analysis of the platypus reveals unique signatures of evolution.</title>
        <authorList>
            <person name="Warren W.C."/>
            <person name="Hillier L.W."/>
            <person name="Marshall Graves J.A."/>
            <person name="Birney E."/>
            <person name="Ponting C.P."/>
            <person name="Grutzner F."/>
            <person name="Belov K."/>
            <person name="Miller W."/>
            <person name="Clarke L."/>
            <person name="Chinwalla A.T."/>
            <person name="Yang S.P."/>
            <person name="Heger A."/>
            <person name="Locke D.P."/>
            <person name="Miethke P."/>
            <person name="Waters P.D."/>
            <person name="Veyrunes F."/>
            <person name="Fulton L."/>
            <person name="Fulton B."/>
            <person name="Graves T."/>
            <person name="Wallis J."/>
            <person name="Puente X.S."/>
            <person name="Lopez-Otin C."/>
            <person name="Ordonez G.R."/>
            <person name="Eichler E.E."/>
            <person name="Chen L."/>
            <person name="Cheng Z."/>
            <person name="Deakin J.E."/>
            <person name="Alsop A."/>
            <person name="Thompson K."/>
            <person name="Kirby P."/>
            <person name="Papenfuss A.T."/>
            <person name="Wakefield M.J."/>
            <person name="Olender T."/>
            <person name="Lancet D."/>
            <person name="Huttley G.A."/>
            <person name="Smit A.F."/>
            <person name="Pask A."/>
            <person name="Temple-Smith P."/>
            <person name="Batzer M.A."/>
            <person name="Walker J.A."/>
            <person name="Konkel M.K."/>
            <person name="Harris R.S."/>
            <person name="Whittington C.M."/>
            <person name="Wong E.S."/>
            <person name="Gemmell N.J."/>
            <person name="Buschiazzo E."/>
            <person name="Vargas Jentzsch I.M."/>
            <person name="Merkel A."/>
            <person name="Schmitz J."/>
            <person name="Zemann A."/>
            <person name="Churakov G."/>
            <person name="Kriegs J.O."/>
            <person name="Brosius J."/>
            <person name="Murchison E.P."/>
            <person name="Sachidanandam R."/>
            <person name="Smith C."/>
            <person name="Hannon G.J."/>
            <person name="Tsend-Ayush E."/>
            <person name="McMillan D."/>
            <person name="Attenborough R."/>
            <person name="Rens W."/>
            <person name="Ferguson-Smith M."/>
            <person name="Lefevre C.M."/>
            <person name="Sharp J.A."/>
            <person name="Nicholas K.R."/>
            <person name="Ray D.A."/>
            <person name="Kube M."/>
            <person name="Reinhardt R."/>
            <person name="Pringle T.H."/>
            <person name="Taylor J."/>
            <person name="Jones R.C."/>
            <person name="Nixon B."/>
            <person name="Dacheux J.L."/>
            <person name="Niwa H."/>
            <person name="Sekita Y."/>
            <person name="Huang X."/>
            <person name="Stark A."/>
            <person name="Kheradpour P."/>
            <person name="Kellis M."/>
            <person name="Flicek P."/>
            <person name="Chen Y."/>
            <person name="Webber C."/>
            <person name="Hardison R."/>
            <person name="Nelson J."/>
            <person name="Hallsworth-Pepin K."/>
            <person name="Delehaunty K."/>
            <person name="Markovic C."/>
            <person name="Minx P."/>
            <person name="Feng Y."/>
            <person name="Kremitzki C."/>
            <person name="Mitreva M."/>
            <person name="Glasscock J."/>
            <person name="Wylie T."/>
            <person name="Wohldmann P."/>
            <person name="Thiru P."/>
            <person name="Nhan M.N."/>
            <person name="Pohl C.S."/>
            <person name="Smith S.M."/>
            <person name="Hou S."/>
            <person name="Nefedov M."/>
            <person name="de Jong P.J."/>
            <person name="Renfree M.B."/>
            <person name="Mardis E.R."/>
            <person name="Wilson R.K."/>
        </authorList>
    </citation>
    <scope>NUCLEOTIDE SEQUENCE [LARGE SCALE GENOMIC DNA]</scope>
    <source>
        <strain evidence="4 5">Glennie</strain>
    </source>
</reference>
<accession>A0A6I8PK35</accession>
<sequence>MKLLSQGHTAIKWWNKNENPAPPPLSPALFPPSHADSFPFGPFSCIHDHHEQSAGDRGKTPTPFAIQRMDHLVMTVKNLEDTIAFYSKVLGTEVMTFKGNRKALSFGNQKFNLHEAGKEFEPKAHNPVPGSIDVCLITETPLDVVMEHLKACDVPVEEGPVSRTGAVGQILSVYFRDPDGNLIEVSNYTAEANS</sequence>
<evidence type="ECO:0000256" key="2">
    <source>
        <dbReference type="ARBA" id="ARBA00040140"/>
    </source>
</evidence>
<dbReference type="Ensembl" id="ENSOANT00000055092.1">
    <property type="protein sequence ID" value="ENSOANP00000052737.1"/>
    <property type="gene ID" value="ENSOANG00000014488.2"/>
</dbReference>
<dbReference type="InterPro" id="IPR029068">
    <property type="entry name" value="Glyas_Bleomycin-R_OHBP_Dase"/>
</dbReference>
<evidence type="ECO:0000313" key="5">
    <source>
        <dbReference type="Proteomes" id="UP000002279"/>
    </source>
</evidence>
<reference evidence="4" key="2">
    <citation type="submission" date="2025-08" db="UniProtKB">
        <authorList>
            <consortium name="Ensembl"/>
        </authorList>
    </citation>
    <scope>IDENTIFICATION</scope>
    <source>
        <strain evidence="4">Glennie</strain>
    </source>
</reference>
<dbReference type="Gene3D" id="3.10.180.10">
    <property type="entry name" value="2,3-Dihydroxybiphenyl 1,2-Dioxygenase, domain 1"/>
    <property type="match status" value="1"/>
</dbReference>
<dbReference type="PANTHER" id="PTHR21366">
    <property type="entry name" value="GLYOXALASE FAMILY PROTEIN"/>
    <property type="match status" value="1"/>
</dbReference>
<dbReference type="Proteomes" id="UP000002279">
    <property type="component" value="Chromosome 6"/>
</dbReference>
<dbReference type="InterPro" id="IPR037523">
    <property type="entry name" value="VOC_core"/>
</dbReference>
<gene>
    <name evidence="4" type="primary">GLOD5</name>
</gene>
<organism evidence="4 5">
    <name type="scientific">Ornithorhynchus anatinus</name>
    <name type="common">Duckbill platypus</name>
    <dbReference type="NCBI Taxonomy" id="9258"/>
    <lineage>
        <taxon>Eukaryota</taxon>
        <taxon>Metazoa</taxon>
        <taxon>Chordata</taxon>
        <taxon>Craniata</taxon>
        <taxon>Vertebrata</taxon>
        <taxon>Euteleostomi</taxon>
        <taxon>Mammalia</taxon>
        <taxon>Monotremata</taxon>
        <taxon>Ornithorhynchidae</taxon>
        <taxon>Ornithorhynchus</taxon>
    </lineage>
</organism>
<dbReference type="AlphaFoldDB" id="A0A6I8PK35"/>
<dbReference type="InParanoid" id="A0A6I8PK35"/>
<name>A0A6I8PK35_ORNAN</name>
<proteinExistence type="inferred from homology"/>
<dbReference type="GeneTree" id="ENSGT00940000153941"/>
<evidence type="ECO:0000313" key="4">
    <source>
        <dbReference type="Ensembl" id="ENSOANP00000052737.1"/>
    </source>
</evidence>
<feature type="domain" description="VOC" evidence="3">
    <location>
        <begin position="68"/>
        <end position="188"/>
    </location>
</feature>
<dbReference type="CDD" id="cd07253">
    <property type="entry name" value="GLOD5"/>
    <property type="match status" value="1"/>
</dbReference>
<dbReference type="Pfam" id="PF00903">
    <property type="entry name" value="Glyoxalase"/>
    <property type="match status" value="1"/>
</dbReference>
<dbReference type="InterPro" id="IPR050383">
    <property type="entry name" value="GlyoxalaseI/FosfomycinResist"/>
</dbReference>
<dbReference type="SUPFAM" id="SSF54593">
    <property type="entry name" value="Glyoxalase/Bleomycin resistance protein/Dihydroxybiphenyl dioxygenase"/>
    <property type="match status" value="1"/>
</dbReference>
<protein>
    <recommendedName>
        <fullName evidence="2">Glyoxalase domain-containing protein 5</fullName>
    </recommendedName>
</protein>
<evidence type="ECO:0000256" key="1">
    <source>
        <dbReference type="ARBA" id="ARBA00010363"/>
    </source>
</evidence>
<keyword evidence="5" id="KW-1185">Reference proteome</keyword>
<dbReference type="PANTHER" id="PTHR21366:SF14">
    <property type="entry name" value="GLYOXALASE DOMAIN-CONTAINING PROTEIN 5"/>
    <property type="match status" value="1"/>
</dbReference>
<comment type="similarity">
    <text evidence="1">Belongs to the glyoxalase I family.</text>
</comment>
<dbReference type="FunCoup" id="A0A6I8PK35">
    <property type="interactions" value="20"/>
</dbReference>
<dbReference type="PROSITE" id="PS51819">
    <property type="entry name" value="VOC"/>
    <property type="match status" value="1"/>
</dbReference>
<dbReference type="OMA" id="FGTHKIN"/>